<dbReference type="HOGENOM" id="CLU_3256574_0_0_6"/>
<dbReference type="EMBL" id="CP005960">
    <property type="protein sequence ID" value="AHZ70369.1"/>
    <property type="molecule type" value="Genomic_DNA"/>
</dbReference>
<dbReference type="AlphaFoldDB" id="A0A024EBR8"/>
<reference evidence="1 2" key="1">
    <citation type="journal article" date="2012" name="J. Bacteriol.">
        <title>Genome sequence of cold-adapted Pseudomonas mandelii strain JR-1.</title>
        <authorList>
            <person name="Jang S.H."/>
            <person name="Kim J."/>
            <person name="Kim J."/>
            <person name="Hong S."/>
            <person name="Lee C."/>
        </authorList>
    </citation>
    <scope>NUCLEOTIDE SEQUENCE [LARGE SCALE GENOMIC DNA]</scope>
    <source>
        <strain evidence="1 2">JR-1</strain>
    </source>
</reference>
<gene>
    <name evidence="1" type="ORF">OU5_3290</name>
</gene>
<evidence type="ECO:0000313" key="1">
    <source>
        <dbReference type="EMBL" id="AHZ70369.1"/>
    </source>
</evidence>
<sequence>MREAQDRPVAVIEKNQIKASLVSAELFETMLVRLGDFNQGSG</sequence>
<accession>A0A024EBR8</accession>
<evidence type="ECO:0000313" key="2">
    <source>
        <dbReference type="Proteomes" id="UP000026913"/>
    </source>
</evidence>
<proteinExistence type="predicted"/>
<name>A0A024EBR8_9PSED</name>
<dbReference type="KEGG" id="pman:OU5_3290"/>
<organism evidence="1 2">
    <name type="scientific">Pseudomonas mandelii JR-1</name>
    <dbReference type="NCBI Taxonomy" id="1147786"/>
    <lineage>
        <taxon>Bacteria</taxon>
        <taxon>Pseudomonadati</taxon>
        <taxon>Pseudomonadota</taxon>
        <taxon>Gammaproteobacteria</taxon>
        <taxon>Pseudomonadales</taxon>
        <taxon>Pseudomonadaceae</taxon>
        <taxon>Pseudomonas</taxon>
    </lineage>
</organism>
<protein>
    <recommendedName>
        <fullName evidence="3">Prevent-host-death family protein</fullName>
    </recommendedName>
</protein>
<dbReference type="Proteomes" id="UP000026913">
    <property type="component" value="Chromosome"/>
</dbReference>
<evidence type="ECO:0008006" key="3">
    <source>
        <dbReference type="Google" id="ProtNLM"/>
    </source>
</evidence>